<keyword evidence="2" id="KW-0805">Transcription regulation</keyword>
<dbReference type="PANTHER" id="PTHR30537:SF5">
    <property type="entry name" value="HTH-TYPE TRANSCRIPTIONAL ACTIVATOR TTDR-RELATED"/>
    <property type="match status" value="1"/>
</dbReference>
<evidence type="ECO:0000259" key="5">
    <source>
        <dbReference type="PROSITE" id="PS50931"/>
    </source>
</evidence>
<dbReference type="InterPro" id="IPR036388">
    <property type="entry name" value="WH-like_DNA-bd_sf"/>
</dbReference>
<keyword evidence="7" id="KW-1185">Reference proteome</keyword>
<dbReference type="GO" id="GO:0043565">
    <property type="term" value="F:sequence-specific DNA binding"/>
    <property type="evidence" value="ECO:0007669"/>
    <property type="project" value="TreeGrafter"/>
</dbReference>
<evidence type="ECO:0000313" key="6">
    <source>
        <dbReference type="EMBL" id="GEK55078.1"/>
    </source>
</evidence>
<proteinExistence type="inferred from homology"/>
<dbReference type="CDD" id="cd08422">
    <property type="entry name" value="PBP2_CrgA_like"/>
    <property type="match status" value="1"/>
</dbReference>
<evidence type="ECO:0000256" key="1">
    <source>
        <dbReference type="ARBA" id="ARBA00009437"/>
    </source>
</evidence>
<accession>A0A510XVQ1</accession>
<dbReference type="GO" id="GO:0003700">
    <property type="term" value="F:DNA-binding transcription factor activity"/>
    <property type="evidence" value="ECO:0007669"/>
    <property type="project" value="InterPro"/>
</dbReference>
<evidence type="ECO:0000256" key="4">
    <source>
        <dbReference type="ARBA" id="ARBA00023163"/>
    </source>
</evidence>
<dbReference type="SUPFAM" id="SSF46785">
    <property type="entry name" value="Winged helix' DNA-binding domain"/>
    <property type="match status" value="1"/>
</dbReference>
<dbReference type="InterPro" id="IPR000847">
    <property type="entry name" value="LysR_HTH_N"/>
</dbReference>
<organism evidence="6 7">
    <name type="scientific">Pseudoalteromonas espejiana</name>
    <dbReference type="NCBI Taxonomy" id="28107"/>
    <lineage>
        <taxon>Bacteria</taxon>
        <taxon>Pseudomonadati</taxon>
        <taxon>Pseudomonadota</taxon>
        <taxon>Gammaproteobacteria</taxon>
        <taxon>Alteromonadales</taxon>
        <taxon>Pseudoalteromonadaceae</taxon>
        <taxon>Pseudoalteromonas</taxon>
    </lineage>
</organism>
<dbReference type="PROSITE" id="PS50931">
    <property type="entry name" value="HTH_LYSR"/>
    <property type="match status" value="1"/>
</dbReference>
<dbReference type="Proteomes" id="UP000321419">
    <property type="component" value="Unassembled WGS sequence"/>
</dbReference>
<sequence length="311" mass="34405">MGFVMKVSFEQLKSMVVFAQIVEQGSLTAAAKQLGLTRAVASYHLKKLETQLEVTLLNRSTRTMTLTEAGIAYYERCRVITEQANAANQQIENIKSEPQGLLKISCPVNVGMQLIVPAINTFKRQYPKIDIDLQLSDDVVDIIKNGFDFAIRGVALSDSNLQATKLTTMSTCICGSADYFEYFGKPKTPQALAEHKWVVYQLGSKTLTLQKEGKKHDITMQGGLSTNNAAARTAFVEAGHGLGRIPLYDAWPKVQAGLLEIILDDYKSKDIELYGVFPPGAAGSKKLRLFIDYLKAYFVKQHTALGMLKNI</sequence>
<feature type="domain" description="HTH lysR-type" evidence="5">
    <location>
        <begin position="10"/>
        <end position="67"/>
    </location>
</feature>
<evidence type="ECO:0000256" key="2">
    <source>
        <dbReference type="ARBA" id="ARBA00023015"/>
    </source>
</evidence>
<dbReference type="Gene3D" id="1.10.10.10">
    <property type="entry name" value="Winged helix-like DNA-binding domain superfamily/Winged helix DNA-binding domain"/>
    <property type="match status" value="1"/>
</dbReference>
<dbReference type="Pfam" id="PF00126">
    <property type="entry name" value="HTH_1"/>
    <property type="match status" value="1"/>
</dbReference>
<dbReference type="InterPro" id="IPR058163">
    <property type="entry name" value="LysR-type_TF_proteobact-type"/>
</dbReference>
<reference evidence="6 7" key="1">
    <citation type="submission" date="2019-07" db="EMBL/GenBank/DDBJ databases">
        <title>Whole genome shotgun sequence of Pseudoalteromonas espejiana NBRC 102222.</title>
        <authorList>
            <person name="Hosoyama A."/>
            <person name="Uohara A."/>
            <person name="Ohji S."/>
            <person name="Ichikawa N."/>
        </authorList>
    </citation>
    <scope>NUCLEOTIDE SEQUENCE [LARGE SCALE GENOMIC DNA]</scope>
    <source>
        <strain evidence="6 7">NBRC 102222</strain>
    </source>
</reference>
<dbReference type="PANTHER" id="PTHR30537">
    <property type="entry name" value="HTH-TYPE TRANSCRIPTIONAL REGULATOR"/>
    <property type="match status" value="1"/>
</dbReference>
<keyword evidence="3" id="KW-0238">DNA-binding</keyword>
<evidence type="ECO:0000313" key="7">
    <source>
        <dbReference type="Proteomes" id="UP000321419"/>
    </source>
</evidence>
<dbReference type="InterPro" id="IPR036390">
    <property type="entry name" value="WH_DNA-bd_sf"/>
</dbReference>
<comment type="similarity">
    <text evidence="1">Belongs to the LysR transcriptional regulatory family.</text>
</comment>
<dbReference type="Pfam" id="PF03466">
    <property type="entry name" value="LysR_substrate"/>
    <property type="match status" value="1"/>
</dbReference>
<comment type="caution">
    <text evidence="6">The sequence shown here is derived from an EMBL/GenBank/DDBJ whole genome shotgun (WGS) entry which is preliminary data.</text>
</comment>
<dbReference type="InterPro" id="IPR005119">
    <property type="entry name" value="LysR_subst-bd"/>
</dbReference>
<dbReference type="GO" id="GO:0006351">
    <property type="term" value="P:DNA-templated transcription"/>
    <property type="evidence" value="ECO:0007669"/>
    <property type="project" value="TreeGrafter"/>
</dbReference>
<evidence type="ECO:0000256" key="3">
    <source>
        <dbReference type="ARBA" id="ARBA00023125"/>
    </source>
</evidence>
<gene>
    <name evidence="6" type="ORF">PES01_19230</name>
</gene>
<dbReference type="Gene3D" id="3.40.190.290">
    <property type="match status" value="1"/>
</dbReference>
<dbReference type="EMBL" id="BJUM01000016">
    <property type="protein sequence ID" value="GEK55078.1"/>
    <property type="molecule type" value="Genomic_DNA"/>
</dbReference>
<dbReference type="FunFam" id="1.10.10.10:FF:000001">
    <property type="entry name" value="LysR family transcriptional regulator"/>
    <property type="match status" value="1"/>
</dbReference>
<dbReference type="AlphaFoldDB" id="A0A510XVQ1"/>
<dbReference type="SUPFAM" id="SSF53850">
    <property type="entry name" value="Periplasmic binding protein-like II"/>
    <property type="match status" value="1"/>
</dbReference>
<name>A0A510XVQ1_9GAMM</name>
<keyword evidence="4" id="KW-0804">Transcription</keyword>
<protein>
    <submittedName>
        <fullName evidence="6">LysR family transcriptional regulator</fullName>
    </submittedName>
</protein>